<feature type="region of interest" description="Disordered" evidence="2">
    <location>
        <begin position="1"/>
        <end position="90"/>
    </location>
</feature>
<dbReference type="Proteomes" id="UP001175001">
    <property type="component" value="Unassembled WGS sequence"/>
</dbReference>
<evidence type="ECO:0000256" key="1">
    <source>
        <dbReference type="SAM" id="Coils"/>
    </source>
</evidence>
<feature type="compositionally biased region" description="Polar residues" evidence="2">
    <location>
        <begin position="21"/>
        <end position="76"/>
    </location>
</feature>
<evidence type="ECO:0000313" key="3">
    <source>
        <dbReference type="EMBL" id="KAK0650674.1"/>
    </source>
</evidence>
<reference evidence="3" key="1">
    <citation type="submission" date="2023-06" db="EMBL/GenBank/DDBJ databases">
        <title>Multi-omics analyses reveal the molecular pathogenesis toolkit of Lasiodiplodia hormozganensis, a cross-kingdom pathogen.</title>
        <authorList>
            <person name="Felix C."/>
            <person name="Meneses R."/>
            <person name="Goncalves M.F.M."/>
            <person name="Tilleman L."/>
            <person name="Duarte A.S."/>
            <person name="Jorrin-Novo J.V."/>
            <person name="Van De Peer Y."/>
            <person name="Deforce D."/>
            <person name="Van Nieuwerburgh F."/>
            <person name="Esteves A.C."/>
            <person name="Alves A."/>
        </authorList>
    </citation>
    <scope>NUCLEOTIDE SEQUENCE</scope>
    <source>
        <strain evidence="3">CBS 339.90</strain>
    </source>
</reference>
<accession>A0AA40CVF6</accession>
<evidence type="ECO:0000256" key="2">
    <source>
        <dbReference type="SAM" id="MobiDB-lite"/>
    </source>
</evidence>
<gene>
    <name evidence="3" type="ORF">DIS24_g6604</name>
</gene>
<dbReference type="AlphaFoldDB" id="A0AA40CVF6"/>
<protein>
    <submittedName>
        <fullName evidence="3">Uncharacterized protein</fullName>
    </submittedName>
</protein>
<evidence type="ECO:0000313" key="4">
    <source>
        <dbReference type="Proteomes" id="UP001175001"/>
    </source>
</evidence>
<sequence length="315" mass="35211">MRLRNLIGNLIKKDHIRPASTEPTGSPPRSSTSAQRRPSTSAQSRPSSVAQVRPSTPTSNAPTRQSKESISANDPYTATPAISATTTTTTTDTINTALENPFLRTPSPPLVQPPVTANPIKRMLSIKTGTTRPAAAAAAMARPPPGPSKTTERLEKQRKTFEDAHALLVGQRERLEQLERTRMDADVARLVMRKHMVQQPHPEPSGEMRAMYWAAVCENRATYIEAVNRENELEVSLPLCISQIRSQLRTPAGATREEAEMRRVRLLELLEEFVTEIEAIRKEGGRLDPDEVHCGERYRQLEMVIEGVRRTYFME</sequence>
<feature type="coiled-coil region" evidence="1">
    <location>
        <begin position="256"/>
        <end position="283"/>
    </location>
</feature>
<comment type="caution">
    <text evidence="3">The sequence shown here is derived from an EMBL/GenBank/DDBJ whole genome shotgun (WGS) entry which is preliminary data.</text>
</comment>
<keyword evidence="1" id="KW-0175">Coiled coil</keyword>
<organism evidence="3 4">
    <name type="scientific">Lasiodiplodia hormozganensis</name>
    <dbReference type="NCBI Taxonomy" id="869390"/>
    <lineage>
        <taxon>Eukaryota</taxon>
        <taxon>Fungi</taxon>
        <taxon>Dikarya</taxon>
        <taxon>Ascomycota</taxon>
        <taxon>Pezizomycotina</taxon>
        <taxon>Dothideomycetes</taxon>
        <taxon>Dothideomycetes incertae sedis</taxon>
        <taxon>Botryosphaeriales</taxon>
        <taxon>Botryosphaeriaceae</taxon>
        <taxon>Lasiodiplodia</taxon>
    </lineage>
</organism>
<feature type="compositionally biased region" description="Low complexity" evidence="2">
    <location>
        <begin position="77"/>
        <end position="90"/>
    </location>
</feature>
<dbReference type="EMBL" id="JAUJDW010000033">
    <property type="protein sequence ID" value="KAK0650674.1"/>
    <property type="molecule type" value="Genomic_DNA"/>
</dbReference>
<keyword evidence="4" id="KW-1185">Reference proteome</keyword>
<proteinExistence type="predicted"/>
<name>A0AA40CVF6_9PEZI</name>